<dbReference type="OrthoDB" id="1495773at2"/>
<dbReference type="EMBL" id="RMBX01000012">
    <property type="protein sequence ID" value="RPD39235.1"/>
    <property type="molecule type" value="Genomic_DNA"/>
</dbReference>
<proteinExistence type="predicted"/>
<dbReference type="RefSeq" id="WP_120518383.1">
    <property type="nucleotide sequence ID" value="NZ_QXZY01000012.1"/>
</dbReference>
<dbReference type="AlphaFoldDB" id="A0A3N4M7N4"/>
<evidence type="ECO:0000313" key="2">
    <source>
        <dbReference type="Proteomes" id="UP000279089"/>
    </source>
</evidence>
<dbReference type="GO" id="GO:0051301">
    <property type="term" value="P:cell division"/>
    <property type="evidence" value="ECO:0007669"/>
    <property type="project" value="UniProtKB-KW"/>
</dbReference>
<keyword evidence="1" id="KW-0132">Cell division</keyword>
<sequence length="97" mass="11071">MEPLIPVNIVVADRTYRIKIRTEEEEDVRRVMKEVNEKIIEFKAAYAGKDIQDYIAMALIMYATHPATSGGKAQAGVAPFLREKLQHLDNLLDEQLK</sequence>
<name>A0A3N4M7N4_9BACT</name>
<evidence type="ECO:0000313" key="1">
    <source>
        <dbReference type="EMBL" id="RPD39235.1"/>
    </source>
</evidence>
<gene>
    <name evidence="1" type="primary">zapA</name>
    <name evidence="1" type="ORF">EG028_21735</name>
</gene>
<dbReference type="Proteomes" id="UP000279089">
    <property type="component" value="Unassembled WGS sequence"/>
</dbReference>
<comment type="caution">
    <text evidence="1">The sequence shown here is derived from an EMBL/GenBank/DDBJ whole genome shotgun (WGS) entry which is preliminary data.</text>
</comment>
<reference evidence="2" key="1">
    <citation type="submission" date="2018-11" db="EMBL/GenBank/DDBJ databases">
        <title>Chitinophaga lutea sp.nov., isolate from arsenic contaminated soil.</title>
        <authorList>
            <person name="Zong Y."/>
        </authorList>
    </citation>
    <scope>NUCLEOTIDE SEQUENCE [LARGE SCALE GENOMIC DNA]</scope>
    <source>
        <strain evidence="2">YLT18</strain>
    </source>
</reference>
<dbReference type="InterPro" id="IPR007838">
    <property type="entry name" value="Cell_div_ZapA-like"/>
</dbReference>
<keyword evidence="2" id="KW-1185">Reference proteome</keyword>
<accession>A0A3N4M7N4</accession>
<dbReference type="Pfam" id="PF05164">
    <property type="entry name" value="ZapA"/>
    <property type="match status" value="1"/>
</dbReference>
<keyword evidence="1" id="KW-0131">Cell cycle</keyword>
<organism evidence="1 2">
    <name type="scientific">Chitinophaga barathri</name>
    <dbReference type="NCBI Taxonomy" id="1647451"/>
    <lineage>
        <taxon>Bacteria</taxon>
        <taxon>Pseudomonadati</taxon>
        <taxon>Bacteroidota</taxon>
        <taxon>Chitinophagia</taxon>
        <taxon>Chitinophagales</taxon>
        <taxon>Chitinophagaceae</taxon>
        <taxon>Chitinophaga</taxon>
    </lineage>
</organism>
<protein>
    <submittedName>
        <fullName evidence="1">Cell division protein ZapA</fullName>
    </submittedName>
</protein>
<dbReference type="InterPro" id="IPR036192">
    <property type="entry name" value="Cell_div_ZapA-like_sf"/>
</dbReference>
<dbReference type="SUPFAM" id="SSF102829">
    <property type="entry name" value="Cell division protein ZapA-like"/>
    <property type="match status" value="1"/>
</dbReference>